<dbReference type="EMBL" id="FTMD01000001">
    <property type="protein sequence ID" value="SIP86343.1"/>
    <property type="molecule type" value="Genomic_DNA"/>
</dbReference>
<name>A0A1N6N2Q8_9RHOO</name>
<dbReference type="PROSITE" id="PS51257">
    <property type="entry name" value="PROKAR_LIPOPROTEIN"/>
    <property type="match status" value="1"/>
</dbReference>
<dbReference type="RefSeq" id="WP_076600058.1">
    <property type="nucleotide sequence ID" value="NZ_FTMD01000001.1"/>
</dbReference>
<keyword evidence="3" id="KW-1185">Reference proteome</keyword>
<protein>
    <submittedName>
        <fullName evidence="2">Uncharacterized protein</fullName>
    </submittedName>
</protein>
<evidence type="ECO:0000256" key="1">
    <source>
        <dbReference type="SAM" id="MobiDB-lite"/>
    </source>
</evidence>
<gene>
    <name evidence="2" type="ORF">SAMN05421829_1015</name>
</gene>
<proteinExistence type="predicted"/>
<dbReference type="OrthoDB" id="8537668at2"/>
<feature type="region of interest" description="Disordered" evidence="1">
    <location>
        <begin position="73"/>
        <end position="93"/>
    </location>
</feature>
<evidence type="ECO:0000313" key="2">
    <source>
        <dbReference type="EMBL" id="SIP86343.1"/>
    </source>
</evidence>
<evidence type="ECO:0000313" key="3">
    <source>
        <dbReference type="Proteomes" id="UP000186819"/>
    </source>
</evidence>
<organism evidence="2 3">
    <name type="scientific">Aromatoleum tolulyticum</name>
    <dbReference type="NCBI Taxonomy" id="34027"/>
    <lineage>
        <taxon>Bacteria</taxon>
        <taxon>Pseudomonadati</taxon>
        <taxon>Pseudomonadota</taxon>
        <taxon>Betaproteobacteria</taxon>
        <taxon>Rhodocyclales</taxon>
        <taxon>Rhodocyclaceae</taxon>
        <taxon>Aromatoleum</taxon>
    </lineage>
</organism>
<dbReference type="Proteomes" id="UP000186819">
    <property type="component" value="Unassembled WGS sequence"/>
</dbReference>
<reference evidence="3" key="1">
    <citation type="submission" date="2017-01" db="EMBL/GenBank/DDBJ databases">
        <authorList>
            <person name="Varghese N."/>
            <person name="Submissions S."/>
        </authorList>
    </citation>
    <scope>NUCLEOTIDE SEQUENCE [LARGE SCALE GENOMIC DNA]</scope>
    <source>
        <strain evidence="3">ATCC 51758</strain>
    </source>
</reference>
<dbReference type="AlphaFoldDB" id="A0A1N6N2Q8"/>
<sequence>MTQQAKLILAGVIAATLAGCSTTPLWDARFGDPVRVIAAQQVIDPDASRNTDPVKGIDGQAAQGTMGEYQKSFVQPEPQTTSFSIGVGGQSGK</sequence>
<accession>A0A1N6N2Q8</accession>
<dbReference type="STRING" id="34027.SAMN05421829_1015"/>